<accession>A0A3B0YLA8</accession>
<sequence length="83" mass="9783">MRLLLFFFIVFCSSCGAIEAELQNAIAYGEIQELNEFSPDIDKQLFIRLYQAPEYKENCFKETHGVCQYKYFLSVSTFDEYPQ</sequence>
<reference evidence="1" key="1">
    <citation type="submission" date="2018-06" db="EMBL/GenBank/DDBJ databases">
        <authorList>
            <person name="Zhirakovskaya E."/>
        </authorList>
    </citation>
    <scope>NUCLEOTIDE SEQUENCE</scope>
</reference>
<proteinExistence type="predicted"/>
<organism evidence="1">
    <name type="scientific">hydrothermal vent metagenome</name>
    <dbReference type="NCBI Taxonomy" id="652676"/>
    <lineage>
        <taxon>unclassified sequences</taxon>
        <taxon>metagenomes</taxon>
        <taxon>ecological metagenomes</taxon>
    </lineage>
</organism>
<dbReference type="EMBL" id="UOFN01000124">
    <property type="protein sequence ID" value="VAW80171.1"/>
    <property type="molecule type" value="Genomic_DNA"/>
</dbReference>
<dbReference type="AlphaFoldDB" id="A0A3B0YLA8"/>
<name>A0A3B0YLA8_9ZZZZ</name>
<feature type="non-terminal residue" evidence="1">
    <location>
        <position position="83"/>
    </location>
</feature>
<evidence type="ECO:0000313" key="1">
    <source>
        <dbReference type="EMBL" id="VAW80171.1"/>
    </source>
</evidence>
<gene>
    <name evidence="1" type="ORF">MNBD_GAMMA15-1451</name>
</gene>
<protein>
    <submittedName>
        <fullName evidence="1">Uncharacterized protein</fullName>
    </submittedName>
</protein>